<dbReference type="InParanoid" id="J4GWT5"/>
<accession>J4GWT5</accession>
<sequence length="387" mass="43827">MIVLLSELKREWQWALHTDIIVPDVATIVRLASTSKSIFDITTALRRCKEEPLRAADLGALMNITHLFKSTDPRDKIYALPGLTDAHTLTHIQPDYRKSVADVYRGTFTYLYARHGDLRDFSWITVNNPDLWADNVDSVENGESKARKPRKIYSTGDPVLAGPPSIVKVRFSDDKMTPPGVQVDTTMQIDTDLMVYYLNEYSKNYDRMPIVPQIVQKLRAEAEASASADGGGTDADLEPYIIRGRPESRSAFYRVLLSDCQMPFIDPHSVSFLRLPKFEPVFLPVRIPPTSAEEVDTLLRSMPEVQSLFHGLYLAVTTKEHVGIFPRMADIGDWTCVLVGGEMPFVLRQMEDGHFRMIGECFLHGIMDGEVRAKVRRKEVLQDIVVR</sequence>
<dbReference type="GeneID" id="24101100"/>
<evidence type="ECO:0000313" key="1">
    <source>
        <dbReference type="EMBL" id="CCM06200.1"/>
    </source>
</evidence>
<dbReference type="RefSeq" id="XP_012185483.1">
    <property type="nucleotide sequence ID" value="XM_012330093.1"/>
</dbReference>
<protein>
    <submittedName>
        <fullName evidence="1">Uncharacterized protein</fullName>
    </submittedName>
</protein>
<gene>
    <name evidence="1" type="ORF">FIBRA_08443</name>
</gene>
<evidence type="ECO:0000313" key="2">
    <source>
        <dbReference type="Proteomes" id="UP000006352"/>
    </source>
</evidence>
<dbReference type="EMBL" id="HE797245">
    <property type="protein sequence ID" value="CCM06200.1"/>
    <property type="molecule type" value="Genomic_DNA"/>
</dbReference>
<reference evidence="1 2" key="1">
    <citation type="journal article" date="2012" name="Appl. Environ. Microbiol.">
        <title>Short-read sequencing for genomic analysis of the brown rot fungus Fibroporia radiculosa.</title>
        <authorList>
            <person name="Tang J.D."/>
            <person name="Perkins A.D."/>
            <person name="Sonstegard T.S."/>
            <person name="Schroeder S.G."/>
            <person name="Burgess S.C."/>
            <person name="Diehl S.V."/>
        </authorList>
    </citation>
    <scope>NUCLEOTIDE SEQUENCE [LARGE SCALE GENOMIC DNA]</scope>
    <source>
        <strain evidence="1 2">TFFH 294</strain>
    </source>
</reference>
<dbReference type="Proteomes" id="UP000006352">
    <property type="component" value="Unassembled WGS sequence"/>
</dbReference>
<dbReference type="STRING" id="599839.J4GWT5"/>
<dbReference type="AlphaFoldDB" id="J4GWT5"/>
<dbReference type="OrthoDB" id="5303367at2759"/>
<name>J4GWT5_9APHY</name>
<dbReference type="PANTHER" id="PTHR24148:SF64">
    <property type="entry name" value="HETEROKARYON INCOMPATIBILITY DOMAIN-CONTAINING PROTEIN"/>
    <property type="match status" value="1"/>
</dbReference>
<keyword evidence="2" id="KW-1185">Reference proteome</keyword>
<dbReference type="Pfam" id="PF26639">
    <property type="entry name" value="Het-6_barrel"/>
    <property type="match status" value="1"/>
</dbReference>
<dbReference type="PANTHER" id="PTHR24148">
    <property type="entry name" value="ANKYRIN REPEAT DOMAIN-CONTAINING PROTEIN 39 HOMOLOG-RELATED"/>
    <property type="match status" value="1"/>
</dbReference>
<dbReference type="HOGENOM" id="CLU_064350_0_0_1"/>
<dbReference type="InterPro" id="IPR052895">
    <property type="entry name" value="HetReg/Transcr_Mod"/>
</dbReference>
<organism evidence="1 2">
    <name type="scientific">Fibroporia radiculosa</name>
    <dbReference type="NCBI Taxonomy" id="599839"/>
    <lineage>
        <taxon>Eukaryota</taxon>
        <taxon>Fungi</taxon>
        <taxon>Dikarya</taxon>
        <taxon>Basidiomycota</taxon>
        <taxon>Agaricomycotina</taxon>
        <taxon>Agaricomycetes</taxon>
        <taxon>Polyporales</taxon>
        <taxon>Fibroporiaceae</taxon>
        <taxon>Fibroporia</taxon>
    </lineage>
</organism>
<proteinExistence type="predicted"/>